<feature type="region of interest" description="Disordered" evidence="1">
    <location>
        <begin position="318"/>
        <end position="354"/>
    </location>
</feature>
<accession>A0A8S1GN21</accession>
<feature type="chain" id="PRO_5035923125" evidence="2">
    <location>
        <begin position="18"/>
        <end position="636"/>
    </location>
</feature>
<sequence length="636" mass="70900">MHRRWLLCLLLAHTVLGDDGTVESTTEPDWAPTGKLNQFAGFGTPRPQLLPAHAQMVWASVWAAWSSWSFCAGGERIRVRACNTIRGFRCLGPNQETQPCDASVVPALPRRNSISNDYDVSDPWQEDRIEALRQLYPDDLADQAPNSKFQGKHQKLRAGEVPKLTPPNLVSHELLHRPTNDADGAPGSTPERIFGAKQFAVKTASGRINLPLPVPSVDPEAQDFGDITREVKLPESQKSKESFRPFLTRADDVDAPSKKDLHASLATKELTETKALDEHKHTPKFDMKGPQFTGKQFTEDVFGNIDDLTQFNLVDDDSKTKKEDSRSTFVSSTTTEAPKTTTSEFSPTPTTTASTTAVSQTVATTTQKINLPPQIVTPKTPVSEDLFFEVVTPATSSPNIAIPLQNEPPMTTKYDKKREKTVKKVKSLSTLHFGEVPLPSRKEKEKALPELSADTLSALDWMLKNITQAAKMAEKNELSETRHGEGVTSRKSDQSHASVQLLNTAKVLRKTKKRRGIKGGKRTRNPKLHDGGFDFTPKIKAQFPRFRTRAHKRQKIFGIRTMLSKEINFPNSNQSTMTQFAMSPASPKKPADSASKLVEEINELQSLMDDIDSRIESRSRVVPRSFSIQHEHDERQ</sequence>
<protein>
    <submittedName>
        <fullName evidence="3">Uncharacterized protein</fullName>
    </submittedName>
</protein>
<organism evidence="3 4">
    <name type="scientific">Caenorhabditis auriculariae</name>
    <dbReference type="NCBI Taxonomy" id="2777116"/>
    <lineage>
        <taxon>Eukaryota</taxon>
        <taxon>Metazoa</taxon>
        <taxon>Ecdysozoa</taxon>
        <taxon>Nematoda</taxon>
        <taxon>Chromadorea</taxon>
        <taxon>Rhabditida</taxon>
        <taxon>Rhabditina</taxon>
        <taxon>Rhabditomorpha</taxon>
        <taxon>Rhabditoidea</taxon>
        <taxon>Rhabditidae</taxon>
        <taxon>Peloderinae</taxon>
        <taxon>Caenorhabditis</taxon>
    </lineage>
</organism>
<dbReference type="PROSITE" id="PS50092">
    <property type="entry name" value="TSP1"/>
    <property type="match status" value="1"/>
</dbReference>
<proteinExistence type="predicted"/>
<dbReference type="InterPro" id="IPR036383">
    <property type="entry name" value="TSP1_rpt_sf"/>
</dbReference>
<feature type="signal peptide" evidence="2">
    <location>
        <begin position="1"/>
        <end position="17"/>
    </location>
</feature>
<evidence type="ECO:0000313" key="3">
    <source>
        <dbReference type="EMBL" id="CAD6184341.1"/>
    </source>
</evidence>
<feature type="compositionally biased region" description="Basic residues" evidence="1">
    <location>
        <begin position="513"/>
        <end position="526"/>
    </location>
</feature>
<feature type="compositionally biased region" description="Low complexity" evidence="1">
    <location>
        <begin position="331"/>
        <end position="354"/>
    </location>
</feature>
<dbReference type="InterPro" id="IPR000884">
    <property type="entry name" value="TSP1_rpt"/>
</dbReference>
<name>A0A8S1GN21_9PELO</name>
<gene>
    <name evidence="3" type="ORF">CAUJ_LOCUS260</name>
</gene>
<evidence type="ECO:0000256" key="2">
    <source>
        <dbReference type="SAM" id="SignalP"/>
    </source>
</evidence>
<feature type="compositionally biased region" description="Basic and acidic residues" evidence="1">
    <location>
        <begin position="475"/>
        <end position="494"/>
    </location>
</feature>
<dbReference type="OrthoDB" id="5855801at2759"/>
<feature type="compositionally biased region" description="Basic and acidic residues" evidence="1">
    <location>
        <begin position="272"/>
        <end position="287"/>
    </location>
</feature>
<evidence type="ECO:0000313" key="4">
    <source>
        <dbReference type="Proteomes" id="UP000835052"/>
    </source>
</evidence>
<reference evidence="3" key="1">
    <citation type="submission" date="2020-10" db="EMBL/GenBank/DDBJ databases">
        <authorList>
            <person name="Kikuchi T."/>
        </authorList>
    </citation>
    <scope>NUCLEOTIDE SEQUENCE</scope>
    <source>
        <strain evidence="3">NKZ352</strain>
    </source>
</reference>
<dbReference type="SUPFAM" id="SSF82895">
    <property type="entry name" value="TSP-1 type 1 repeat"/>
    <property type="match status" value="1"/>
</dbReference>
<evidence type="ECO:0000256" key="1">
    <source>
        <dbReference type="SAM" id="MobiDB-lite"/>
    </source>
</evidence>
<feature type="region of interest" description="Disordered" evidence="1">
    <location>
        <begin position="272"/>
        <end position="291"/>
    </location>
</feature>
<dbReference type="Pfam" id="PF00090">
    <property type="entry name" value="TSP_1"/>
    <property type="match status" value="1"/>
</dbReference>
<dbReference type="EMBL" id="CAJGYM010000001">
    <property type="protein sequence ID" value="CAD6184341.1"/>
    <property type="molecule type" value="Genomic_DNA"/>
</dbReference>
<feature type="region of interest" description="Disordered" evidence="1">
    <location>
        <begin position="475"/>
        <end position="497"/>
    </location>
</feature>
<feature type="region of interest" description="Disordered" evidence="1">
    <location>
        <begin position="513"/>
        <end position="534"/>
    </location>
</feature>
<comment type="caution">
    <text evidence="3">The sequence shown here is derived from an EMBL/GenBank/DDBJ whole genome shotgun (WGS) entry which is preliminary data.</text>
</comment>
<dbReference type="AlphaFoldDB" id="A0A8S1GN21"/>
<dbReference type="Proteomes" id="UP000835052">
    <property type="component" value="Unassembled WGS sequence"/>
</dbReference>
<feature type="region of interest" description="Disordered" evidence="1">
    <location>
        <begin position="613"/>
        <end position="636"/>
    </location>
</feature>
<keyword evidence="4" id="KW-1185">Reference proteome</keyword>
<keyword evidence="2" id="KW-0732">Signal</keyword>